<evidence type="ECO:0000313" key="9">
    <source>
        <dbReference type="EMBL" id="EDS00784.1"/>
    </source>
</evidence>
<feature type="domain" description="Type II secretion system protein GspF" evidence="8">
    <location>
        <begin position="220"/>
        <end position="342"/>
    </location>
</feature>
<dbReference type="GO" id="GO:0005886">
    <property type="term" value="C:plasma membrane"/>
    <property type="evidence" value="ECO:0007669"/>
    <property type="project" value="UniProtKB-SubCell"/>
</dbReference>
<evidence type="ECO:0000256" key="2">
    <source>
        <dbReference type="ARBA" id="ARBA00005745"/>
    </source>
</evidence>
<dbReference type="PRINTS" id="PR00812">
    <property type="entry name" value="BCTERIALGSPF"/>
</dbReference>
<feature type="transmembrane region" description="Helical" evidence="7">
    <location>
        <begin position="162"/>
        <end position="195"/>
    </location>
</feature>
<evidence type="ECO:0000256" key="1">
    <source>
        <dbReference type="ARBA" id="ARBA00004651"/>
    </source>
</evidence>
<evidence type="ECO:0000256" key="6">
    <source>
        <dbReference type="ARBA" id="ARBA00023136"/>
    </source>
</evidence>
<dbReference type="EMBL" id="ABCA03000045">
    <property type="protein sequence ID" value="EDS00784.1"/>
    <property type="molecule type" value="Genomic_DNA"/>
</dbReference>
<evidence type="ECO:0000256" key="7">
    <source>
        <dbReference type="SAM" id="Phobius"/>
    </source>
</evidence>
<keyword evidence="5 7" id="KW-1133">Transmembrane helix</keyword>
<dbReference type="Gene3D" id="1.20.81.30">
    <property type="entry name" value="Type II secretion system (T2SS), domain F"/>
    <property type="match status" value="2"/>
</dbReference>
<dbReference type="Proteomes" id="UP000005326">
    <property type="component" value="Unassembled WGS sequence"/>
</dbReference>
<feature type="transmembrane region" description="Helical" evidence="7">
    <location>
        <begin position="120"/>
        <end position="142"/>
    </location>
</feature>
<protein>
    <submittedName>
        <fullName evidence="9">Bacterial type II secretion system domain protein F</fullName>
    </submittedName>
</protein>
<keyword evidence="3" id="KW-1003">Cell membrane</keyword>
<organism evidence="9 10">
    <name type="scientific">[Eubacterium] siraeum DSM 15702</name>
    <dbReference type="NCBI Taxonomy" id="428128"/>
    <lineage>
        <taxon>Bacteria</taxon>
        <taxon>Bacillati</taxon>
        <taxon>Bacillota</taxon>
        <taxon>Clostridia</taxon>
        <taxon>Eubacteriales</taxon>
        <taxon>Oscillospiraceae</taxon>
        <taxon>Oscillospiraceae incertae sedis</taxon>
    </lineage>
</organism>
<reference evidence="9" key="1">
    <citation type="submission" date="2007-10" db="EMBL/GenBank/DDBJ databases">
        <authorList>
            <person name="Fulton L."/>
            <person name="Clifton S."/>
            <person name="Fulton B."/>
            <person name="Xu J."/>
            <person name="Minx P."/>
            <person name="Pepin K.H."/>
            <person name="Johnson M."/>
            <person name="Thiruvilangam P."/>
            <person name="Bhonagiri V."/>
            <person name="Nash W.E."/>
            <person name="Mardis E.R."/>
            <person name="Wilson R.K."/>
        </authorList>
    </citation>
    <scope>NUCLEOTIDE SEQUENCE [LARGE SCALE GENOMIC DNA]</scope>
    <source>
        <strain evidence="9">DSM 15702</strain>
    </source>
</reference>
<dbReference type="PANTHER" id="PTHR30012:SF0">
    <property type="entry name" value="TYPE II SECRETION SYSTEM PROTEIN F-RELATED"/>
    <property type="match status" value="1"/>
</dbReference>
<dbReference type="AlphaFoldDB" id="B0MN61"/>
<comment type="similarity">
    <text evidence="2">Belongs to the GSP F family.</text>
</comment>
<keyword evidence="6 7" id="KW-0472">Membrane</keyword>
<dbReference type="PANTHER" id="PTHR30012">
    <property type="entry name" value="GENERAL SECRETION PATHWAY PROTEIN"/>
    <property type="match status" value="1"/>
</dbReference>
<evidence type="ECO:0000256" key="4">
    <source>
        <dbReference type="ARBA" id="ARBA00022692"/>
    </source>
</evidence>
<reference evidence="9" key="2">
    <citation type="submission" date="2014-06" db="EMBL/GenBank/DDBJ databases">
        <title>Draft genome sequence of Eubacterium siraeum (DSM 15702).</title>
        <authorList>
            <person name="Sudarsanam P."/>
            <person name="Ley R."/>
            <person name="Guruge J."/>
            <person name="Turnbaugh P.J."/>
            <person name="Mahowald M."/>
            <person name="Liep D."/>
            <person name="Gordon J."/>
        </authorList>
    </citation>
    <scope>NUCLEOTIDE SEQUENCE</scope>
    <source>
        <strain evidence="9">DSM 15702</strain>
    </source>
</reference>
<feature type="transmembrane region" description="Helical" evidence="7">
    <location>
        <begin position="325"/>
        <end position="350"/>
    </location>
</feature>
<gene>
    <name evidence="9" type="ORF">EUBSIR_01268</name>
</gene>
<dbReference type="InterPro" id="IPR018076">
    <property type="entry name" value="T2SS_GspF_dom"/>
</dbReference>
<keyword evidence="10" id="KW-1185">Reference proteome</keyword>
<evidence type="ECO:0000256" key="3">
    <source>
        <dbReference type="ARBA" id="ARBA00022475"/>
    </source>
</evidence>
<accession>B0MN61</accession>
<comment type="subcellular location">
    <subcellularLocation>
        <location evidence="1">Cell membrane</location>
        <topology evidence="1">Multi-pass membrane protein</topology>
    </subcellularLocation>
</comment>
<keyword evidence="4 7" id="KW-0812">Transmembrane</keyword>
<evidence type="ECO:0000313" key="10">
    <source>
        <dbReference type="Proteomes" id="UP000005326"/>
    </source>
</evidence>
<dbReference type="Pfam" id="PF00482">
    <property type="entry name" value="T2SSF"/>
    <property type="match status" value="2"/>
</dbReference>
<evidence type="ECO:0000259" key="8">
    <source>
        <dbReference type="Pfam" id="PF00482"/>
    </source>
</evidence>
<dbReference type="InterPro" id="IPR003004">
    <property type="entry name" value="GspF/PilC"/>
</dbReference>
<comment type="caution">
    <text evidence="9">The sequence shown here is derived from an EMBL/GenBank/DDBJ whole genome shotgun (WGS) entry which is preliminary data.</text>
</comment>
<sequence length="351" mass="38289">MIRRDKMSKKHYLSNEDISILCSELASVVSSGLTITDGILVILQDGEDKNKAALLEKILRSIENGSSITRAFDKTEVFPNYFIKMLEVGESTGRLDTVLASLADYYAGIDEISTSVKSAIAYPSVLLIIVFAVIILLSVYVLPIFSDVFAQLGLTLPDSAQWIMSVGGVISDVAILIIGILAFVIILGVVLYNFVRPFRKAVLRAVSHTKTAKTLYAARFSAALSMTLSSGMDIDESLDMCENLLENEYMREKLSLCRKEMADGKPFVDALDNTGMFSAVNMRMINIAFSTGTLDRTMATIAENAEKKVSAVIQTSVARFEPTMVIIMAVAVGFILLSVMIPLMSVMTVIG</sequence>
<evidence type="ECO:0000256" key="5">
    <source>
        <dbReference type="ARBA" id="ARBA00022989"/>
    </source>
</evidence>
<dbReference type="InterPro" id="IPR042094">
    <property type="entry name" value="T2SS_GspF_sf"/>
</dbReference>
<feature type="domain" description="Type II secretion system protein GspF" evidence="8">
    <location>
        <begin position="22"/>
        <end position="143"/>
    </location>
</feature>
<name>B0MN61_9FIRM</name>
<proteinExistence type="inferred from homology"/>